<comment type="caution">
    <text evidence="1">The sequence shown here is derived from an EMBL/GenBank/DDBJ whole genome shotgun (WGS) entry which is preliminary data.</text>
</comment>
<accession>A0AAX6GM56</accession>
<evidence type="ECO:0000313" key="1">
    <source>
        <dbReference type="EMBL" id="KAJ6829612.1"/>
    </source>
</evidence>
<evidence type="ECO:0000313" key="2">
    <source>
        <dbReference type="Proteomes" id="UP001140949"/>
    </source>
</evidence>
<organism evidence="1 2">
    <name type="scientific">Iris pallida</name>
    <name type="common">Sweet iris</name>
    <dbReference type="NCBI Taxonomy" id="29817"/>
    <lineage>
        <taxon>Eukaryota</taxon>
        <taxon>Viridiplantae</taxon>
        <taxon>Streptophyta</taxon>
        <taxon>Embryophyta</taxon>
        <taxon>Tracheophyta</taxon>
        <taxon>Spermatophyta</taxon>
        <taxon>Magnoliopsida</taxon>
        <taxon>Liliopsida</taxon>
        <taxon>Asparagales</taxon>
        <taxon>Iridaceae</taxon>
        <taxon>Iridoideae</taxon>
        <taxon>Irideae</taxon>
        <taxon>Iris</taxon>
    </lineage>
</organism>
<dbReference type="Proteomes" id="UP001140949">
    <property type="component" value="Unassembled WGS sequence"/>
</dbReference>
<gene>
    <name evidence="1" type="ORF">M6B38_357285</name>
</gene>
<reference evidence="1" key="1">
    <citation type="journal article" date="2023" name="GigaByte">
        <title>Genome assembly of the bearded iris, Iris pallida Lam.</title>
        <authorList>
            <person name="Bruccoleri R.E."/>
            <person name="Oakeley E.J."/>
            <person name="Faust A.M.E."/>
            <person name="Altorfer M."/>
            <person name="Dessus-Babus S."/>
            <person name="Burckhardt D."/>
            <person name="Oertli M."/>
            <person name="Naumann U."/>
            <person name="Petersen F."/>
            <person name="Wong J."/>
        </authorList>
    </citation>
    <scope>NUCLEOTIDE SEQUENCE</scope>
    <source>
        <strain evidence="1">GSM-AAB239-AS_SAM_17_03QT</strain>
    </source>
</reference>
<sequence length="69" mass="8176">MWEFRCLKDDGAYKDIIRLLVRSEQTDNLEDFHRLSTQLVMHTRGMRLAFIRQYCDNTCHGSTTIGVLR</sequence>
<proteinExistence type="predicted"/>
<keyword evidence="2" id="KW-1185">Reference proteome</keyword>
<dbReference type="AlphaFoldDB" id="A0AAX6GM56"/>
<dbReference type="EMBL" id="JANAVB010018220">
    <property type="protein sequence ID" value="KAJ6829612.1"/>
    <property type="molecule type" value="Genomic_DNA"/>
</dbReference>
<reference evidence="1" key="2">
    <citation type="submission" date="2023-04" db="EMBL/GenBank/DDBJ databases">
        <authorList>
            <person name="Bruccoleri R.E."/>
            <person name="Oakeley E.J."/>
            <person name="Faust A.-M."/>
            <person name="Dessus-Babus S."/>
            <person name="Altorfer M."/>
            <person name="Burckhardt D."/>
            <person name="Oertli M."/>
            <person name="Naumann U."/>
            <person name="Petersen F."/>
            <person name="Wong J."/>
        </authorList>
    </citation>
    <scope>NUCLEOTIDE SEQUENCE</scope>
    <source>
        <strain evidence="1">GSM-AAB239-AS_SAM_17_03QT</strain>
        <tissue evidence="1">Leaf</tissue>
    </source>
</reference>
<name>A0AAX6GM56_IRIPA</name>
<protein>
    <submittedName>
        <fullName evidence="1">Uncharacterized protein</fullName>
    </submittedName>
</protein>